<feature type="transmembrane region" description="Helical" evidence="2">
    <location>
        <begin position="378"/>
        <end position="399"/>
    </location>
</feature>
<feature type="compositionally biased region" description="Polar residues" evidence="1">
    <location>
        <begin position="851"/>
        <end position="868"/>
    </location>
</feature>
<accession>A0ABQ8UPF7</accession>
<feature type="region of interest" description="Disordered" evidence="1">
    <location>
        <begin position="848"/>
        <end position="868"/>
    </location>
</feature>
<reference evidence="3" key="1">
    <citation type="journal article" date="2022" name="bioRxiv">
        <title>Genomics of Preaxostyla Flagellates Illuminates Evolutionary Transitions and the Path Towards Mitochondrial Loss.</title>
        <authorList>
            <person name="Novak L.V.F."/>
            <person name="Treitli S.C."/>
            <person name="Pyrih J."/>
            <person name="Halakuc P."/>
            <person name="Pipaliya S.V."/>
            <person name="Vacek V."/>
            <person name="Brzon O."/>
            <person name="Soukal P."/>
            <person name="Eme L."/>
            <person name="Dacks J.B."/>
            <person name="Karnkowska A."/>
            <person name="Elias M."/>
            <person name="Hampl V."/>
        </authorList>
    </citation>
    <scope>NUCLEOTIDE SEQUENCE</scope>
    <source>
        <strain evidence="3">RCP-MX</strain>
    </source>
</reference>
<evidence type="ECO:0008006" key="5">
    <source>
        <dbReference type="Google" id="ProtNLM"/>
    </source>
</evidence>
<feature type="compositionally biased region" description="Low complexity" evidence="1">
    <location>
        <begin position="477"/>
        <end position="509"/>
    </location>
</feature>
<dbReference type="Proteomes" id="UP001141327">
    <property type="component" value="Unassembled WGS sequence"/>
</dbReference>
<dbReference type="Gene3D" id="3.80.10.10">
    <property type="entry name" value="Ribonuclease Inhibitor"/>
    <property type="match status" value="1"/>
</dbReference>
<evidence type="ECO:0000313" key="4">
    <source>
        <dbReference type="Proteomes" id="UP001141327"/>
    </source>
</evidence>
<comment type="caution">
    <text evidence="3">The sequence shown here is derived from an EMBL/GenBank/DDBJ whole genome shotgun (WGS) entry which is preliminary data.</text>
</comment>
<feature type="region of interest" description="Disordered" evidence="1">
    <location>
        <begin position="635"/>
        <end position="709"/>
    </location>
</feature>
<feature type="region of interest" description="Disordered" evidence="1">
    <location>
        <begin position="455"/>
        <end position="616"/>
    </location>
</feature>
<gene>
    <name evidence="3" type="ORF">PAPYR_2495</name>
</gene>
<protein>
    <recommendedName>
        <fullName evidence="5">Protein kinase domain-containing protein</fullName>
    </recommendedName>
</protein>
<feature type="compositionally biased region" description="Low complexity" evidence="1">
    <location>
        <begin position="587"/>
        <end position="601"/>
    </location>
</feature>
<keyword evidence="2" id="KW-1133">Transmembrane helix</keyword>
<feature type="compositionally biased region" description="Low complexity" evidence="1">
    <location>
        <begin position="636"/>
        <end position="652"/>
    </location>
</feature>
<name>A0ABQ8UPF7_9EUKA</name>
<dbReference type="SMART" id="SM00368">
    <property type="entry name" value="LRR_RI"/>
    <property type="match status" value="2"/>
</dbReference>
<dbReference type="EMBL" id="JAPMOS010000009">
    <property type="protein sequence ID" value="KAJ4461053.1"/>
    <property type="molecule type" value="Genomic_DNA"/>
</dbReference>
<organism evidence="3 4">
    <name type="scientific">Paratrimastix pyriformis</name>
    <dbReference type="NCBI Taxonomy" id="342808"/>
    <lineage>
        <taxon>Eukaryota</taxon>
        <taxon>Metamonada</taxon>
        <taxon>Preaxostyla</taxon>
        <taxon>Paratrimastigidae</taxon>
        <taxon>Paratrimastix</taxon>
    </lineage>
</organism>
<dbReference type="InterPro" id="IPR032675">
    <property type="entry name" value="LRR_dom_sf"/>
</dbReference>
<keyword evidence="4" id="KW-1185">Reference proteome</keyword>
<evidence type="ECO:0000256" key="1">
    <source>
        <dbReference type="SAM" id="MobiDB-lite"/>
    </source>
</evidence>
<evidence type="ECO:0000313" key="3">
    <source>
        <dbReference type="EMBL" id="KAJ4461053.1"/>
    </source>
</evidence>
<dbReference type="InterPro" id="IPR011009">
    <property type="entry name" value="Kinase-like_dom_sf"/>
</dbReference>
<keyword evidence="2" id="KW-0812">Transmembrane</keyword>
<keyword evidence="2" id="KW-0472">Membrane</keyword>
<dbReference type="SUPFAM" id="SSF56112">
    <property type="entry name" value="Protein kinase-like (PK-like)"/>
    <property type="match status" value="1"/>
</dbReference>
<feature type="compositionally biased region" description="Low complexity" evidence="1">
    <location>
        <begin position="526"/>
        <end position="566"/>
    </location>
</feature>
<sequence>MPLISTIFSLLVSFDFPFFDFINCVLCCGQGIAAAVVVLSCQCNKNHQHSNTPPPTQVDIDSLVHVVRNVPVAELTISVLQPIAEKPHTLLSAIGSPSRTYLMRDPATDRLLVLKQIVFSTLEAATHAVEEGSRLTTQLSHPSLLAPLACRLGSVDSDGNSVVEVLMDHCPFGNLDTALGQLGQAGRDRAAKRLLEGLEFLAQKQLIHENLKVCITPGHCICPEQPHHHTHESSFWPRSCFFTEPQSLHHPGALHLSGTDMNRTRAHVHTHHTVLIRARFAIHVIWWIKTCRAPFLKITMLTVVAVSYYYYVFFFCQPTNVLFRAGTDGQPELVLADCGSALHAPSCMPGCGLRTPLGTLAFWPPELHTQHYYQRSDIFVGGLLLFCLFANIAPGQFAGLQRCLAWQMPERELIGVVRGRMKAAGVRTAAIDGVVMMVAHKSALRPMPNVVMARLWPPSPSKTSGSNGGATPRSAAGTSATPTPRSRTTTPSSSPTRTGSPPTRTGIRTAPSPSHEQQQGRRDITPRSQPATPTATARPARGATMMNPPSTAATRTRTAATSTARRTPPRTRAHSASTHQHPPPVGTTPTTLVPLAVPLPTDGMSGGGAPSPSESTVICSTEHITIPLLPLPTALPPAAAAPPRRTAPATARHPGQAARGGGDVRSPPQWLSPRSAGEASPTPSLSPPRGAASSPRGHQQPPMLRGPGLTPEKEAALAFAKEAFAEPDVVDIRHKTLTEANVQALVRSLRTHPAISKVHIEGCRLPGPTIDALAPLFQNSHLSQVSLPNNGLSDSAAAVLVQALMSPSLTLEVLNLEGNAIGDEGALSVATLVQRLPSFKRVCGCLKSRSARPNPSPLSDQNQSTVTDSYTPPSFGHLLCLSGNRVTEGTFMGLVTGPLRGRLDERR</sequence>
<dbReference type="SUPFAM" id="SSF52047">
    <property type="entry name" value="RNI-like"/>
    <property type="match status" value="1"/>
</dbReference>
<feature type="transmembrane region" description="Helical" evidence="2">
    <location>
        <begin position="295"/>
        <end position="316"/>
    </location>
</feature>
<dbReference type="Gene3D" id="1.10.510.10">
    <property type="entry name" value="Transferase(Phosphotransferase) domain 1"/>
    <property type="match status" value="2"/>
</dbReference>
<proteinExistence type="predicted"/>
<evidence type="ECO:0000256" key="2">
    <source>
        <dbReference type="SAM" id="Phobius"/>
    </source>
</evidence>